<feature type="domain" description="Cadherin" evidence="15">
    <location>
        <begin position="1481"/>
        <end position="1589"/>
    </location>
</feature>
<feature type="domain" description="Cadherin" evidence="15">
    <location>
        <begin position="995"/>
        <end position="1108"/>
    </location>
</feature>
<dbReference type="STRING" id="6238.A8X5H0"/>
<feature type="domain" description="Cadherin" evidence="15">
    <location>
        <begin position="2044"/>
        <end position="2163"/>
    </location>
</feature>
<dbReference type="PROSITE" id="PS01186">
    <property type="entry name" value="EGF_2"/>
    <property type="match status" value="1"/>
</dbReference>
<evidence type="ECO:0000259" key="15">
    <source>
        <dbReference type="PROSITE" id="PS50268"/>
    </source>
</evidence>
<dbReference type="Pfam" id="PF24613">
    <property type="entry name" value="EGF_Hmr-1"/>
    <property type="match status" value="1"/>
</dbReference>
<keyword evidence="7 12" id="KW-0472">Membrane</keyword>
<keyword evidence="2 12" id="KW-0812">Transmembrane</keyword>
<feature type="domain" description="Cadherin" evidence="15">
    <location>
        <begin position="716"/>
        <end position="762"/>
    </location>
</feature>
<dbReference type="SMART" id="SM00181">
    <property type="entry name" value="EGF"/>
    <property type="match status" value="2"/>
</dbReference>
<dbReference type="GO" id="GO:0030855">
    <property type="term" value="P:epithelial cell differentiation"/>
    <property type="evidence" value="ECO:0000318"/>
    <property type="project" value="GO_Central"/>
</dbReference>
<dbReference type="SUPFAM" id="SSF49899">
    <property type="entry name" value="Concanavalin A-like lectins/glucanases"/>
    <property type="match status" value="2"/>
</dbReference>
<dbReference type="PROSITE" id="PS00010">
    <property type="entry name" value="ASX_HYDROXYL"/>
    <property type="match status" value="1"/>
</dbReference>
<evidence type="ECO:0000256" key="1">
    <source>
        <dbReference type="ARBA" id="ARBA00004167"/>
    </source>
</evidence>
<dbReference type="InterPro" id="IPR002126">
    <property type="entry name" value="Cadherin-like_dom"/>
</dbReference>
<dbReference type="InterPro" id="IPR001791">
    <property type="entry name" value="Laminin_G"/>
</dbReference>
<evidence type="ECO:0000313" key="17">
    <source>
        <dbReference type="Proteomes" id="UP000008549"/>
    </source>
</evidence>
<accession>A8X5H0</accession>
<dbReference type="FunFam" id="2.60.40.60:FF:000092">
    <property type="entry name" value="Protocadherin 8"/>
    <property type="match status" value="1"/>
</dbReference>
<dbReference type="PROSITE" id="PS00232">
    <property type="entry name" value="CADHERIN_1"/>
    <property type="match status" value="5"/>
</dbReference>
<dbReference type="FunFam" id="2.60.40.60:FF:000559">
    <property type="entry name" value="Cadherin-related hmr-1"/>
    <property type="match status" value="1"/>
</dbReference>
<dbReference type="PANTHER" id="PTHR24027:SF422">
    <property type="entry name" value="CADHERIN DOMAIN-CONTAINING PROTEIN"/>
    <property type="match status" value="1"/>
</dbReference>
<dbReference type="InterPro" id="IPR056448">
    <property type="entry name" value="EGF_Hmr-1"/>
</dbReference>
<gene>
    <name evidence="18" type="primary">hmr-1</name>
    <name evidence="16" type="synonym">Cbr-hmr-1</name>
    <name evidence="18" type="ORF">CBG07964</name>
    <name evidence="16" type="ORF">CBG_07964</name>
</gene>
<keyword evidence="4" id="KW-0677">Repeat</keyword>
<feature type="transmembrane region" description="Helical" evidence="12">
    <location>
        <begin position="2951"/>
        <end position="2972"/>
    </location>
</feature>
<evidence type="ECO:0000256" key="7">
    <source>
        <dbReference type="ARBA" id="ARBA00023136"/>
    </source>
</evidence>
<dbReference type="Gene3D" id="2.10.25.10">
    <property type="entry name" value="Laminin"/>
    <property type="match status" value="2"/>
</dbReference>
<dbReference type="Pfam" id="PF02210">
    <property type="entry name" value="Laminin_G_2"/>
    <property type="match status" value="1"/>
</dbReference>
<dbReference type="FunCoup" id="A8X5H0">
    <property type="interactions" value="67"/>
</dbReference>
<dbReference type="OMA" id="PYHTSQK"/>
<feature type="domain" description="Cadherin" evidence="15">
    <location>
        <begin position="1609"/>
        <end position="1702"/>
    </location>
</feature>
<comment type="subcellular location">
    <subcellularLocation>
        <location evidence="1">Membrane</location>
        <topology evidence="1">Single-pass membrane protein</topology>
    </subcellularLocation>
</comment>
<feature type="domain" description="Cadherin" evidence="15">
    <location>
        <begin position="1355"/>
        <end position="1479"/>
    </location>
</feature>
<feature type="domain" description="Laminin G" evidence="13">
    <location>
        <begin position="2455"/>
        <end position="2649"/>
    </location>
</feature>
<keyword evidence="6 12" id="KW-1133">Transmembrane helix</keyword>
<feature type="region of interest" description="Disordered" evidence="11">
    <location>
        <begin position="1851"/>
        <end position="1879"/>
    </location>
</feature>
<dbReference type="GO" id="GO:0007156">
    <property type="term" value="P:homophilic cell adhesion via plasma membrane adhesion molecules"/>
    <property type="evidence" value="ECO:0007669"/>
    <property type="project" value="InterPro"/>
</dbReference>
<evidence type="ECO:0000256" key="12">
    <source>
        <dbReference type="SAM" id="Phobius"/>
    </source>
</evidence>
<dbReference type="CDD" id="cd00110">
    <property type="entry name" value="LamG"/>
    <property type="match status" value="1"/>
</dbReference>
<dbReference type="InterPro" id="IPR000742">
    <property type="entry name" value="EGF"/>
</dbReference>
<evidence type="ECO:0000256" key="3">
    <source>
        <dbReference type="ARBA" id="ARBA00022729"/>
    </source>
</evidence>
<dbReference type="PROSITE" id="PS50025">
    <property type="entry name" value="LAM_G_DOMAIN"/>
    <property type="match status" value="1"/>
</dbReference>
<feature type="domain" description="Cadherin" evidence="15">
    <location>
        <begin position="764"/>
        <end position="880"/>
    </location>
</feature>
<dbReference type="InterPro" id="IPR054522">
    <property type="entry name" value="Hmr1_C"/>
</dbReference>
<dbReference type="SMART" id="SM00112">
    <property type="entry name" value="CA"/>
    <property type="match status" value="12"/>
</dbReference>
<evidence type="ECO:0000313" key="18">
    <source>
        <dbReference type="WormBase" id="CBG07964"/>
    </source>
</evidence>
<dbReference type="SUPFAM" id="SSF49313">
    <property type="entry name" value="Cadherin-like"/>
    <property type="match status" value="13"/>
</dbReference>
<keyword evidence="3" id="KW-0732">Signal</keyword>
<feature type="domain" description="Cadherin" evidence="15">
    <location>
        <begin position="1118"/>
        <end position="1230"/>
    </location>
</feature>
<dbReference type="InterPro" id="IPR020894">
    <property type="entry name" value="Cadherin_CS"/>
</dbReference>
<dbReference type="PANTHER" id="PTHR24027">
    <property type="entry name" value="CADHERIN-23"/>
    <property type="match status" value="1"/>
</dbReference>
<dbReference type="Pfam" id="PF24811">
    <property type="entry name" value="Ig_Shg"/>
    <property type="match status" value="1"/>
</dbReference>
<comment type="caution">
    <text evidence="10">Lacks conserved residue(s) required for the propagation of feature annotation.</text>
</comment>
<dbReference type="Pfam" id="PF22417">
    <property type="entry name" value="Hmr1_E-cad-like"/>
    <property type="match status" value="1"/>
</dbReference>
<dbReference type="GO" id="GO:0007409">
    <property type="term" value="P:axonogenesis"/>
    <property type="evidence" value="ECO:0000318"/>
    <property type="project" value="GO_Central"/>
</dbReference>
<feature type="domain" description="Cadherin" evidence="15">
    <location>
        <begin position="382"/>
        <end position="434"/>
    </location>
</feature>
<reference evidence="16 17" key="1">
    <citation type="journal article" date="2003" name="PLoS Biol.">
        <title>The genome sequence of Caenorhabditis briggsae: a platform for comparative genomics.</title>
        <authorList>
            <person name="Stein L.D."/>
            <person name="Bao Z."/>
            <person name="Blasiar D."/>
            <person name="Blumenthal T."/>
            <person name="Brent M.R."/>
            <person name="Chen N."/>
            <person name="Chinwalla A."/>
            <person name="Clarke L."/>
            <person name="Clee C."/>
            <person name="Coghlan A."/>
            <person name="Coulson A."/>
            <person name="D'Eustachio P."/>
            <person name="Fitch D.H."/>
            <person name="Fulton L.A."/>
            <person name="Fulton R.E."/>
            <person name="Griffiths-Jones S."/>
            <person name="Harris T.W."/>
            <person name="Hillier L.W."/>
            <person name="Kamath R."/>
            <person name="Kuwabara P.E."/>
            <person name="Mardis E.R."/>
            <person name="Marra M.A."/>
            <person name="Miner T.L."/>
            <person name="Minx P."/>
            <person name="Mullikin J.C."/>
            <person name="Plumb R.W."/>
            <person name="Rogers J."/>
            <person name="Schein J.E."/>
            <person name="Sohrmann M."/>
            <person name="Spieth J."/>
            <person name="Stajich J.E."/>
            <person name="Wei C."/>
            <person name="Willey D."/>
            <person name="Wilson R.K."/>
            <person name="Durbin R."/>
            <person name="Waterston R.H."/>
        </authorList>
    </citation>
    <scope>NUCLEOTIDE SEQUENCE [LARGE SCALE GENOMIC DNA]</scope>
    <source>
        <strain evidence="16 17">AF16</strain>
    </source>
</reference>
<protein>
    <submittedName>
        <fullName evidence="16">Protein CBR-HMR-1</fullName>
    </submittedName>
</protein>
<dbReference type="GO" id="GO:0005912">
    <property type="term" value="C:adherens junction"/>
    <property type="evidence" value="ECO:0000318"/>
    <property type="project" value="GO_Central"/>
</dbReference>
<keyword evidence="8 10" id="KW-1015">Disulfide bond</keyword>
<feature type="domain" description="EGF-like" evidence="14">
    <location>
        <begin position="2663"/>
        <end position="2698"/>
    </location>
</feature>
<dbReference type="InterPro" id="IPR039808">
    <property type="entry name" value="Cadherin"/>
</dbReference>
<evidence type="ECO:0000256" key="2">
    <source>
        <dbReference type="ARBA" id="ARBA00022692"/>
    </source>
</evidence>
<keyword evidence="5 9" id="KW-0106">Calcium</keyword>
<dbReference type="PROSITE" id="PS50268">
    <property type="entry name" value="CADHERIN_2"/>
    <property type="match status" value="15"/>
</dbReference>
<reference evidence="16 17" key="2">
    <citation type="journal article" date="2011" name="PLoS Genet.">
        <title>Caenorhabditis briggsae recombinant inbred line genotypes reveal inter-strain incompatibility and the evolution of recombination.</title>
        <authorList>
            <person name="Ross J.A."/>
            <person name="Koboldt D.C."/>
            <person name="Staisch J.E."/>
            <person name="Chamberlin H.M."/>
            <person name="Gupta B.P."/>
            <person name="Miller R.D."/>
            <person name="Baird S.E."/>
            <person name="Haag E.S."/>
        </authorList>
    </citation>
    <scope>NUCLEOTIDE SEQUENCE [LARGE SCALE GENOMIC DNA]</scope>
    <source>
        <strain evidence="16 17">AF16</strain>
    </source>
</reference>
<dbReference type="eggNOG" id="KOG3594">
    <property type="taxonomic scope" value="Eukaryota"/>
</dbReference>
<feature type="domain" description="Cadherin" evidence="15">
    <location>
        <begin position="904"/>
        <end position="994"/>
    </location>
</feature>
<dbReference type="FunFam" id="2.60.40.60:FF:000675">
    <property type="entry name" value="Cadherin-related hmr-1"/>
    <property type="match status" value="1"/>
</dbReference>
<feature type="domain" description="Cadherin" evidence="15">
    <location>
        <begin position="1950"/>
        <end position="2045"/>
    </location>
</feature>
<dbReference type="PRINTS" id="PR00205">
    <property type="entry name" value="CADHERIN"/>
</dbReference>
<evidence type="ECO:0000256" key="5">
    <source>
        <dbReference type="ARBA" id="ARBA00022837"/>
    </source>
</evidence>
<dbReference type="InterPro" id="IPR013320">
    <property type="entry name" value="ConA-like_dom_sf"/>
</dbReference>
<evidence type="ECO:0000256" key="6">
    <source>
        <dbReference type="ARBA" id="ARBA00022989"/>
    </source>
</evidence>
<dbReference type="GO" id="GO:0044331">
    <property type="term" value="P:cell-cell adhesion mediated by cadherin"/>
    <property type="evidence" value="ECO:0000318"/>
    <property type="project" value="GO_Central"/>
</dbReference>
<dbReference type="SMART" id="SM00282">
    <property type="entry name" value="LamG"/>
    <property type="match status" value="1"/>
</dbReference>
<feature type="compositionally biased region" description="Polar residues" evidence="11">
    <location>
        <begin position="1851"/>
        <end position="1860"/>
    </location>
</feature>
<feature type="domain" description="EGF-like" evidence="14">
    <location>
        <begin position="2417"/>
        <end position="2454"/>
    </location>
</feature>
<feature type="domain" description="Cadherin" evidence="15">
    <location>
        <begin position="437"/>
        <end position="544"/>
    </location>
</feature>
<evidence type="ECO:0000256" key="10">
    <source>
        <dbReference type="PROSITE-ProRule" id="PRU00076"/>
    </source>
</evidence>
<dbReference type="CDD" id="cd11304">
    <property type="entry name" value="Cadherin_repeat"/>
    <property type="match status" value="13"/>
</dbReference>
<feature type="domain" description="Cadherin" evidence="15">
    <location>
        <begin position="1703"/>
        <end position="1767"/>
    </location>
</feature>
<name>A8X5H0_CAEBR</name>
<dbReference type="HOGENOM" id="CLU_000347_1_0_1"/>
<dbReference type="FunFam" id="2.60.40.60:FF:000457">
    <property type="entry name" value="Cadherin-related hmr-1"/>
    <property type="match status" value="1"/>
</dbReference>
<dbReference type="FunFam" id="2.60.40.60:FF:000371">
    <property type="entry name" value="Cadherin-related hmr-1"/>
    <property type="match status" value="1"/>
</dbReference>
<evidence type="ECO:0000259" key="13">
    <source>
        <dbReference type="PROSITE" id="PS50025"/>
    </source>
</evidence>
<dbReference type="Gene3D" id="2.60.40.60">
    <property type="entry name" value="Cadherins"/>
    <property type="match status" value="14"/>
</dbReference>
<dbReference type="EMBL" id="HE600996">
    <property type="protein sequence ID" value="CAP27881.2"/>
    <property type="molecule type" value="Genomic_DNA"/>
</dbReference>
<dbReference type="InterPro" id="IPR015919">
    <property type="entry name" value="Cadherin-like_sf"/>
</dbReference>
<dbReference type="InParanoid" id="A8X5H0"/>
<dbReference type="InterPro" id="IPR056370">
    <property type="entry name" value="Shg-like_Ig-like"/>
</dbReference>
<proteinExistence type="predicted"/>
<keyword evidence="17" id="KW-1185">Reference proteome</keyword>
<dbReference type="FunFam" id="2.10.25.10:FF:000909">
    <property type="entry name" value="Notch receptor 2"/>
    <property type="match status" value="1"/>
</dbReference>
<dbReference type="GO" id="GO:0005509">
    <property type="term" value="F:calcium ion binding"/>
    <property type="evidence" value="ECO:0007669"/>
    <property type="project" value="UniProtKB-UniRule"/>
</dbReference>
<dbReference type="PROSITE" id="PS50026">
    <property type="entry name" value="EGF_3"/>
    <property type="match status" value="2"/>
</dbReference>
<evidence type="ECO:0000256" key="9">
    <source>
        <dbReference type="PROSITE-ProRule" id="PRU00043"/>
    </source>
</evidence>
<dbReference type="FunFam" id="2.60.40.60:FF:000374">
    <property type="entry name" value="Cadherin-related hmr-1"/>
    <property type="match status" value="1"/>
</dbReference>
<dbReference type="PROSITE" id="PS00022">
    <property type="entry name" value="EGF_1"/>
    <property type="match status" value="1"/>
</dbReference>
<evidence type="ECO:0000256" key="8">
    <source>
        <dbReference type="ARBA" id="ARBA00023157"/>
    </source>
</evidence>
<feature type="disulfide bond" evidence="10">
    <location>
        <begin position="2688"/>
        <end position="2697"/>
    </location>
</feature>
<evidence type="ECO:0000313" key="16">
    <source>
        <dbReference type="EMBL" id="CAP27881.2"/>
    </source>
</evidence>
<feature type="domain" description="Cadherin" evidence="15">
    <location>
        <begin position="545"/>
        <end position="658"/>
    </location>
</feature>
<dbReference type="Pfam" id="PF00028">
    <property type="entry name" value="Cadherin"/>
    <property type="match status" value="6"/>
</dbReference>
<dbReference type="WormBase" id="CBG07964">
    <property type="protein sequence ID" value="CBP49452"/>
    <property type="gene ID" value="WBGene00029848"/>
    <property type="gene designation" value="Cbr-hmr-1"/>
</dbReference>
<dbReference type="Proteomes" id="UP000008549">
    <property type="component" value="Unassembled WGS sequence"/>
</dbReference>
<feature type="domain" description="Cadherin" evidence="15">
    <location>
        <begin position="1231"/>
        <end position="1354"/>
    </location>
</feature>
<evidence type="ECO:0000256" key="11">
    <source>
        <dbReference type="SAM" id="MobiDB-lite"/>
    </source>
</evidence>
<dbReference type="FunFam" id="2.60.40.60:FF:000511">
    <property type="entry name" value="Cadherin-related hmr-1"/>
    <property type="match status" value="1"/>
</dbReference>
<dbReference type="Gene3D" id="2.60.120.200">
    <property type="match status" value="2"/>
</dbReference>
<dbReference type="CDD" id="cd00054">
    <property type="entry name" value="EGF_CA"/>
    <property type="match status" value="1"/>
</dbReference>
<dbReference type="InterPro" id="IPR000152">
    <property type="entry name" value="EGF-type_Asp/Asn_hydroxyl_site"/>
</dbReference>
<organism evidence="16 17">
    <name type="scientific">Caenorhabditis briggsae</name>
    <dbReference type="NCBI Taxonomy" id="6238"/>
    <lineage>
        <taxon>Eukaryota</taxon>
        <taxon>Metazoa</taxon>
        <taxon>Ecdysozoa</taxon>
        <taxon>Nematoda</taxon>
        <taxon>Chromadorea</taxon>
        <taxon>Rhabditida</taxon>
        <taxon>Rhabditina</taxon>
        <taxon>Rhabditomorpha</taxon>
        <taxon>Rhabditoidea</taxon>
        <taxon>Rhabditidae</taxon>
        <taxon>Peloderinae</taxon>
        <taxon>Caenorhabditis</taxon>
    </lineage>
</organism>
<feature type="compositionally biased region" description="Basic and acidic residues" evidence="11">
    <location>
        <begin position="1861"/>
        <end position="1876"/>
    </location>
</feature>
<sequence>MDFEKCEFELKILNFWGIFLDNIQTKFVFFQARTLINIPSTAPSGWLIGDLRFQNLIGNSENATLQNSIFSSYFEVENGDKIITNSTISQLRGELFELFLNVQEQNFHRLVTLHIYVEPPNQIAHLKKFLSTVYRSTVYTSQPPGTTVVFSKPISLENQGNSSNFQIAPISKTPGQFLVKPRGKSMEILMMKTSLESEDVGKHVFYLAALSDNQMIAQTKIIVDIVDSGDVNFLLMSRKMIAKFATKIPENTTIYQVEKRNISEPLLFHLDQPSRFFEIDHFSGKVSTVLPVGYGIYHIRVVARNSKKQRSDAWLQIIVSGHLKNWEKSEIQKTSRSRRHLDDLIFRIPENSTMEEIERRKMKIPLFPGETIGEISVAKEWLKIDAEGKIRILKPLNFEKTSSIIATVPINGLQSSRTQTIRIHVEDVDEPPSFVNSPLPMLAVVPLNPTIGRIIYQFVARDENGDGDSNVQYKEIDFRISAAGSFSVDSKSGVVRTGWSKYEKGETYRISIQAIDMTPSDNSTSQLSEVAILEILADERPPQFAKQEYEVAVSEDILVDYSVVDVKAQSFRSIEDGRSKGPITYSLESGDSSSSNEMKSFRIDPSTGIVHLTKELDYDDPALPKSHQFKVTAREDNRESHVALRIRIEDVNDNVPMFTRPLYTAQVREDIPLNQTILKGLLQLFQFWRKRAYHLFAGQSEFLNKRKWRDCAKIRLDADQYNERHFVYRFNVTARDHGTNQLSNTAMVHIRTENTNDESAVFLPTSHYTAFVAEDAQGGTPVIQIQARDADRDEVTYSFMDKNQRSTQTMNLFTIDQHTGLVKLRHGVTPIDLAEAENPINLTVIVEDDGSCCVYPSKTHASYATLLIGIEDVNNNKPEFPDCARYSEIAKIMEGTYKSDPPTIVKVEATDDDSSANGDIVYSLYYTQSESRKAFVIDRHTGVLTPSPHVVFDRETRPREDVTVKATDRGDRPLIGFCQFSVEVVDVNDNAPQFERPSYETSVSRFEAIGTSVITVFAFDNDAAHNAEISYKLEVDTTAGEEHQNDIEFFELVNRRSGEITLIKPIPMRTQKFVFSVIADDNGVPESLESTSQVILNVLDKQQKAPKWHSSPDCKPGITVAENVEMNKVILRCRATSSGDNKKSDVIYKLTASAGGHGNSKAESKFRQFNKFENGNEWVEVAIMEPLDYEQINNYTLTLTATVGDMTSHVASTKTFIVEVMDVNDVVPQFTVDLFTGTIDEEMTPNEYLEKMNGKPIVTVKAIDTDSDGPQNEVHYRIVGEANGEETKHFRVDELTGEIFPNEKFDREKVDMYILKVEASDRSISALPGANGPNKDNVKVQIVINDVNDNAPSFEESKYIGRVKESEGEGHDVITIKAHDLDKRDMLLGSQMRSIEHTKQLFQQKNSDSNLRYHLIGSGGGRIPFGVRTDSGTIFVKEPLDFESADQYHLILIASDGRHNATTNVYIHIEDVNDNAPQFEQQKYATTVIEEDVDVPKVLFNVRATDADQDEKSSRIVYRLEGQGAEEVFRIGKYSGMIELVKPLDRDPPTGVPSWNFVVQAIDDDGMGLVGYADVQVNVRDINDNSPIFPERLFGFIEENREPIHSDGVYFMDVQARDFDDPTTENANIEYGIVRNKLIDGEPVFRIDQNTGKIFRSLDREMASEREFIIEVRANDRGVPSREGFANVTIKVTDMNDNAPFFEKTRYEGSVEETAPIGAAVMSFSAFDADEEAKDNVFTYQLAEESDYFYVTTDKDSKQSAVGVLRVKQRNLYVSNDNYTRIAPAEEEKEEISHHHFITFPSALKTTSEHHSTTRIRHNVTASRCGFASPTDDTMLKRRATWHSSIATTTRHTFTEPQSTESEKTCREEQSSDSTRRATRMPVTWQGKGGLWVTLLGLVALMGCFIGHAEAFTDLSLPFGLEPSVAKSRFSSLVGGVRARDIHVFVMKNISEDTPVGTVLETFKAHDPSNPMYNFSFRINRQSDPKRQFTIDQDGTLRVAHSLDREDIAVYNLIIEAYDNSNNIGRQMVAVYLQDVNDNGPEPYTVPRPCIFRENTPVNQLGTCEIRATDRDTAEFGPPFTMEVSPNFKYSQYLNVVFNPNGDGGNGSMTITPLQEFDREAPVPGKILEIPLVLADRAGRRNEASVHVIIGDLNDNTMHDGRMTIHVNSYLGRLKQTVIGRVYVDDADDWDLGDKTFSWKDSRPGFELSDKGDITMAAEMAAGTYTMSANVHDNARDEDAVGYVTVIVNAVPQIAFDNQGSVQLLIAEETPLQLPDDFIRADSNGQSLMDTFKQEMVAYMGGDVTVDVFSVQVGIATLQTRDVPVLNVRFNARGNAYRDTAQLNGLIAAHRADLQRKLNVEIVGVGIDMCKFTQCDAGCQTLNSADYDGIVVSANSTVVVGVNATSRDDCTCPVWRAPPACQHSLCHNDGVCHNTNPGFFCECRNDGLKGSRCQGTTRSFGGNGFAWYKPMPACTSLNISFSFMTTQSDALLFYNGPLETQRNDTHIEYSDYIFIQLRGGRISLEVSMNGQSRSSLEVASTALNDGTWHEISVNQEGKRVELVVDNCRFLGAGADDSSCRAELYTPDDDERLNIVTPVQIGGLAPLSGQDYPQTIPRGGLNGCIRNLYVNGDQYDLATPAFEQNTEKGCRLWGSTCDSNSVDSLNHCIHGDCFADVQGSGAMVAKCVCDPGWGGPRCERRMEWIQFAQGAFIEYSPKIAFPEQVSDIELLFISGKVNGAPAELSFGTDSQQSYVSTSLESGQNGVTAAGKFDIGSGGKRARQELRVSEVLLKENASYWLQFTRNPTRASLSIDNAYTVSTQLDKGEPFSLQVNQITLGTQGQNKGFQGCIGTYRWSKQNLPLKRGGALDENEESIVSIENMAGVRDGCDLRITCADLPTNYCGGSFACVDFWKGPFCTCNDGANAILGDDGQVVGCGETLAVSKLGISSPAIILIMVSIGLLFLLLALMVVYTRRSPAAFENVQPGDMNRDNLRPYAVEGGGEADNDQYSIAGLRKPVMPLDTGMGGGMGGVPPLYPPRGMMSHPPKDDMELNSKIKDLESDQNAAPYDELRIYDDERDNISVVTLESIESAQ</sequence>
<keyword evidence="10" id="KW-0245">EGF-like domain</keyword>
<dbReference type="FunFam" id="2.60.40.60:FF:000339">
    <property type="entry name" value="Cadherin-related hmr-1"/>
    <property type="match status" value="1"/>
</dbReference>
<dbReference type="FunFam" id="2.60.120.200:FF:000296">
    <property type="entry name" value="Cadherin-related hmr-1"/>
    <property type="match status" value="1"/>
</dbReference>
<dbReference type="GO" id="GO:0005886">
    <property type="term" value="C:plasma membrane"/>
    <property type="evidence" value="ECO:0000318"/>
    <property type="project" value="GO_Central"/>
</dbReference>
<evidence type="ECO:0000259" key="14">
    <source>
        <dbReference type="PROSITE" id="PS50026"/>
    </source>
</evidence>
<evidence type="ECO:0000256" key="4">
    <source>
        <dbReference type="ARBA" id="ARBA00022737"/>
    </source>
</evidence>